<comment type="caution">
    <text evidence="1">The sequence shown here is derived from an EMBL/GenBank/DDBJ whole genome shotgun (WGS) entry which is preliminary data.</text>
</comment>
<name>A0ACB8ALQ4_9AGAM</name>
<evidence type="ECO:0000313" key="1">
    <source>
        <dbReference type="EMBL" id="KAH7913849.1"/>
    </source>
</evidence>
<dbReference type="EMBL" id="MU267623">
    <property type="protein sequence ID" value="KAH7913849.1"/>
    <property type="molecule type" value="Genomic_DNA"/>
</dbReference>
<organism evidence="1 2">
    <name type="scientific">Hygrophoropsis aurantiaca</name>
    <dbReference type="NCBI Taxonomy" id="72124"/>
    <lineage>
        <taxon>Eukaryota</taxon>
        <taxon>Fungi</taxon>
        <taxon>Dikarya</taxon>
        <taxon>Basidiomycota</taxon>
        <taxon>Agaricomycotina</taxon>
        <taxon>Agaricomycetes</taxon>
        <taxon>Agaricomycetidae</taxon>
        <taxon>Boletales</taxon>
        <taxon>Coniophorineae</taxon>
        <taxon>Hygrophoropsidaceae</taxon>
        <taxon>Hygrophoropsis</taxon>
    </lineage>
</organism>
<protein>
    <submittedName>
        <fullName evidence="1">Uncharacterized protein</fullName>
    </submittedName>
</protein>
<keyword evidence="2" id="KW-1185">Reference proteome</keyword>
<proteinExistence type="predicted"/>
<reference evidence="1" key="1">
    <citation type="journal article" date="2021" name="New Phytol.">
        <title>Evolutionary innovations through gain and loss of genes in the ectomycorrhizal Boletales.</title>
        <authorList>
            <person name="Wu G."/>
            <person name="Miyauchi S."/>
            <person name="Morin E."/>
            <person name="Kuo A."/>
            <person name="Drula E."/>
            <person name="Varga T."/>
            <person name="Kohler A."/>
            <person name="Feng B."/>
            <person name="Cao Y."/>
            <person name="Lipzen A."/>
            <person name="Daum C."/>
            <person name="Hundley H."/>
            <person name="Pangilinan J."/>
            <person name="Johnson J."/>
            <person name="Barry K."/>
            <person name="LaButti K."/>
            <person name="Ng V."/>
            <person name="Ahrendt S."/>
            <person name="Min B."/>
            <person name="Choi I.G."/>
            <person name="Park H."/>
            <person name="Plett J.M."/>
            <person name="Magnuson J."/>
            <person name="Spatafora J.W."/>
            <person name="Nagy L.G."/>
            <person name="Henrissat B."/>
            <person name="Grigoriev I.V."/>
            <person name="Yang Z.L."/>
            <person name="Xu J."/>
            <person name="Martin F.M."/>
        </authorList>
    </citation>
    <scope>NUCLEOTIDE SEQUENCE</scope>
    <source>
        <strain evidence="1">ATCC 28755</strain>
    </source>
</reference>
<gene>
    <name evidence="1" type="ORF">BJ138DRAFT_1145139</name>
</gene>
<sequence length="452" mass="49339">MPTYGNENSDVFGGSRYLSSGSTSPRKPTSASRQNAHSPHPGGSSTQPSVPMDDDGVNSRHAQAHSLAHELAVALMPEPSAGSKLLAEEFGIEYDEGAEGIDEDGQDIDDQLSGNFANELGRDAFEEDQREEDMFGQATHDTSDEGDDDDSASGGSSTSTRHPHVKSGQDMMEILSENLRSTDNFISHLRKLDAEPGTGPSSTSAQPKVEQYALDVLRRINETTREREGQLRELFEYDREFRRISTEVGGTDVLSQLDEIVEEDIPEDTPKSTPRQLPSVAETGDSNHGSWDRQGIDDDDIDGYSETGSPVKNSFPSQHSVNGAPTPANMVQELVHLRSFTSSLLTSLNAILEQAQVDGAGTTDAGRKLRALKNRLGGWQTEADSAERSRVKIEKWEAGVWDGDTFDRNGLPSTPSRGRRREDGRKVVQEHLKAFEKALTEAGLKTQAIMAR</sequence>
<evidence type="ECO:0000313" key="2">
    <source>
        <dbReference type="Proteomes" id="UP000790377"/>
    </source>
</evidence>
<accession>A0ACB8ALQ4</accession>
<dbReference type="Proteomes" id="UP000790377">
    <property type="component" value="Unassembled WGS sequence"/>
</dbReference>